<evidence type="ECO:0000256" key="1">
    <source>
        <dbReference type="SAM" id="Phobius"/>
    </source>
</evidence>
<sequence>MDAKLTMIAAMLFLSTACQTLTADNTQHGLSPTYWEFAEHFVGLARNKPINWTMVDQLVNTEQVSRLCFRQSAKLHDDTVASKTYAGRMLDSTGKRVPSGLFEGKWIDFGSYQGCTVDANNAPDLPSDFRATYCRLNWGGIPKEFAAGVKHYVQGVCVPSSCADVDVTRLANAGLLGLKPIASWNIEGVLCQREEDYATYSNSAVTAIVVIAIILLLLVISALYEFICTTCLSGDTKRRLAEGKTDRFLKCFSVYQNTKKLLDTYQHPGQLSTLHGIRVISCMLIIYGHTIVMQVDIGTVCYHKRLAVFV</sequence>
<gene>
    <name evidence="5" type="primary">LOC118425335</name>
</gene>
<keyword evidence="4" id="KW-1185">Reference proteome</keyword>
<evidence type="ECO:0000313" key="4">
    <source>
        <dbReference type="Proteomes" id="UP000001554"/>
    </source>
</evidence>
<name>A0A9J7LVF5_BRAFL</name>
<dbReference type="InterPro" id="IPR006621">
    <property type="entry name" value="Nose-resist-to-fluoxetine_N"/>
</dbReference>
<dbReference type="Pfam" id="PF20146">
    <property type="entry name" value="NRF"/>
    <property type="match status" value="1"/>
</dbReference>
<accession>A0A9J7LVF5</accession>
<keyword evidence="2" id="KW-0732">Signal</keyword>
<dbReference type="OrthoDB" id="118951at2759"/>
<protein>
    <submittedName>
        <fullName evidence="5">Nose resistant to fluoxetine protein 6-like</fullName>
    </submittedName>
</protein>
<dbReference type="PROSITE" id="PS51257">
    <property type="entry name" value="PROKAR_LIPOPROTEIN"/>
    <property type="match status" value="1"/>
</dbReference>
<evidence type="ECO:0000256" key="2">
    <source>
        <dbReference type="SAM" id="SignalP"/>
    </source>
</evidence>
<dbReference type="Proteomes" id="UP000001554">
    <property type="component" value="Chromosome 11"/>
</dbReference>
<evidence type="ECO:0000313" key="5">
    <source>
        <dbReference type="RefSeq" id="XP_035690037.1"/>
    </source>
</evidence>
<keyword evidence="1" id="KW-0812">Transmembrane</keyword>
<keyword evidence="1" id="KW-1133">Transmembrane helix</keyword>
<feature type="domain" description="Nose resistant-to-fluoxetine protein N-terminal" evidence="3">
    <location>
        <begin position="65"/>
        <end position="193"/>
    </location>
</feature>
<dbReference type="KEGG" id="bfo:118425335"/>
<feature type="transmembrane region" description="Helical" evidence="1">
    <location>
        <begin position="204"/>
        <end position="227"/>
    </location>
</feature>
<organism evidence="4 5">
    <name type="scientific">Branchiostoma floridae</name>
    <name type="common">Florida lancelet</name>
    <name type="synonym">Amphioxus</name>
    <dbReference type="NCBI Taxonomy" id="7739"/>
    <lineage>
        <taxon>Eukaryota</taxon>
        <taxon>Metazoa</taxon>
        <taxon>Chordata</taxon>
        <taxon>Cephalochordata</taxon>
        <taxon>Leptocardii</taxon>
        <taxon>Amphioxiformes</taxon>
        <taxon>Branchiostomatidae</taxon>
        <taxon>Branchiostoma</taxon>
    </lineage>
</organism>
<dbReference type="GeneID" id="118425335"/>
<dbReference type="InterPro" id="IPR052728">
    <property type="entry name" value="O2_lipid_transport_reg"/>
</dbReference>
<reference evidence="4" key="1">
    <citation type="journal article" date="2020" name="Nat. Ecol. Evol.">
        <title>Deeply conserved synteny resolves early events in vertebrate evolution.</title>
        <authorList>
            <person name="Simakov O."/>
            <person name="Marletaz F."/>
            <person name="Yue J.X."/>
            <person name="O'Connell B."/>
            <person name="Jenkins J."/>
            <person name="Brandt A."/>
            <person name="Calef R."/>
            <person name="Tung C.H."/>
            <person name="Huang T.K."/>
            <person name="Schmutz J."/>
            <person name="Satoh N."/>
            <person name="Yu J.K."/>
            <person name="Putnam N.H."/>
            <person name="Green R.E."/>
            <person name="Rokhsar D.S."/>
        </authorList>
    </citation>
    <scope>NUCLEOTIDE SEQUENCE [LARGE SCALE GENOMIC DNA]</scope>
    <source>
        <strain evidence="4">S238N-H82</strain>
    </source>
</reference>
<reference evidence="5" key="2">
    <citation type="submission" date="2025-08" db="UniProtKB">
        <authorList>
            <consortium name="RefSeq"/>
        </authorList>
    </citation>
    <scope>IDENTIFICATION</scope>
    <source>
        <strain evidence="5">S238N-H82</strain>
        <tissue evidence="5">Testes</tissue>
    </source>
</reference>
<dbReference type="PANTHER" id="PTHR11161">
    <property type="entry name" value="O-ACYLTRANSFERASE"/>
    <property type="match status" value="1"/>
</dbReference>
<dbReference type="AlphaFoldDB" id="A0A9J7LVF5"/>
<feature type="signal peptide" evidence="2">
    <location>
        <begin position="1"/>
        <end position="23"/>
    </location>
</feature>
<dbReference type="SMART" id="SM00703">
    <property type="entry name" value="NRF"/>
    <property type="match status" value="1"/>
</dbReference>
<evidence type="ECO:0000259" key="3">
    <source>
        <dbReference type="SMART" id="SM00703"/>
    </source>
</evidence>
<proteinExistence type="predicted"/>
<feature type="chain" id="PRO_5039912468" evidence="2">
    <location>
        <begin position="24"/>
        <end position="310"/>
    </location>
</feature>
<dbReference type="PANTHER" id="PTHR11161:SF0">
    <property type="entry name" value="O-ACYLTRANSFERASE LIKE PROTEIN"/>
    <property type="match status" value="1"/>
</dbReference>
<keyword evidence="1" id="KW-0472">Membrane</keyword>
<dbReference type="RefSeq" id="XP_035690037.1">
    <property type="nucleotide sequence ID" value="XM_035834144.1"/>
</dbReference>